<evidence type="ECO:0000256" key="6">
    <source>
        <dbReference type="ARBA" id="ARBA00022989"/>
    </source>
</evidence>
<keyword evidence="8 10" id="KW-0675">Receptor</keyword>
<dbReference type="GO" id="GO:0004984">
    <property type="term" value="F:olfactory receptor activity"/>
    <property type="evidence" value="ECO:0007669"/>
    <property type="project" value="InterPro"/>
</dbReference>
<comment type="caution">
    <text evidence="11">The sequence shown here is derived from an EMBL/GenBank/DDBJ whole genome shotgun (WGS) entry which is preliminary data.</text>
</comment>
<feature type="transmembrane region" description="Helical" evidence="10">
    <location>
        <begin position="69"/>
        <end position="86"/>
    </location>
</feature>
<keyword evidence="3 10" id="KW-0716">Sensory transduction</keyword>
<comment type="similarity">
    <text evidence="10">Belongs to the insect chemoreceptor superfamily. Heteromeric odorant receptor channel (TC 1.A.69) family.</text>
</comment>
<keyword evidence="2" id="KW-1003">Cell membrane</keyword>
<reference evidence="11 12" key="1">
    <citation type="submission" date="2017-12" db="EMBL/GenBank/DDBJ databases">
        <title>Hemimetabolous genomes reveal molecular basis of termite eusociality.</title>
        <authorList>
            <person name="Harrison M.C."/>
            <person name="Jongepier E."/>
            <person name="Robertson H.M."/>
            <person name="Arning N."/>
            <person name="Bitard-Feildel T."/>
            <person name="Chao H."/>
            <person name="Childers C.P."/>
            <person name="Dinh H."/>
            <person name="Doddapaneni H."/>
            <person name="Dugan S."/>
            <person name="Gowin J."/>
            <person name="Greiner C."/>
            <person name="Han Y."/>
            <person name="Hu H."/>
            <person name="Hughes D.S.T."/>
            <person name="Huylmans A.-K."/>
            <person name="Kemena C."/>
            <person name="Kremer L.P.M."/>
            <person name="Lee S.L."/>
            <person name="Lopez-Ezquerra A."/>
            <person name="Mallet L."/>
            <person name="Monroy-Kuhn J.M."/>
            <person name="Moser A."/>
            <person name="Murali S.C."/>
            <person name="Muzny D.M."/>
            <person name="Otani S."/>
            <person name="Piulachs M.-D."/>
            <person name="Poelchau M."/>
            <person name="Qu J."/>
            <person name="Schaub F."/>
            <person name="Wada-Katsumata A."/>
            <person name="Worley K.C."/>
            <person name="Xie Q."/>
            <person name="Ylla G."/>
            <person name="Poulsen M."/>
            <person name="Gibbs R.A."/>
            <person name="Schal C."/>
            <person name="Richards S."/>
            <person name="Belles X."/>
            <person name="Korb J."/>
            <person name="Bornberg-Bauer E."/>
        </authorList>
    </citation>
    <scope>NUCLEOTIDE SEQUENCE [LARGE SCALE GENOMIC DNA]</scope>
    <source>
        <tissue evidence="11">Whole body</tissue>
    </source>
</reference>
<keyword evidence="9 10" id="KW-0807">Transducer</keyword>
<keyword evidence="4 10" id="KW-0812">Transmembrane</keyword>
<dbReference type="GO" id="GO:0005886">
    <property type="term" value="C:plasma membrane"/>
    <property type="evidence" value="ECO:0007669"/>
    <property type="project" value="UniProtKB-SubCell"/>
</dbReference>
<protein>
    <recommendedName>
        <fullName evidence="10">Odorant receptor</fullName>
    </recommendedName>
</protein>
<keyword evidence="7 10" id="KW-0472">Membrane</keyword>
<dbReference type="InterPro" id="IPR004117">
    <property type="entry name" value="7tm6_olfct_rcpt"/>
</dbReference>
<evidence type="ECO:0000256" key="9">
    <source>
        <dbReference type="ARBA" id="ARBA00023224"/>
    </source>
</evidence>
<dbReference type="Proteomes" id="UP000235965">
    <property type="component" value="Unassembled WGS sequence"/>
</dbReference>
<sequence length="366" mass="41607">MAEQDMATTRFHYFATAFRVTGLPLLMDRVPVTFRLYAAVMTVCCYASYFSQVVDLLKNTRDLERTMETARIIAGAGMTVWIYFFLRFRINALERLIHIAESFAWEDVPTRDPETGSLTMAGWIPRIETITRRLINLTITFHFSYVLMKRLVSTNPRLSYNSWYPFDTSHAVVFELVNASQLLASVVYTIILLGFNGLYATLVCIACSQLEKLRANLLDIRQELDPPAQDSGAETDTEEEGTQSWGNYVQMSQGIVTYALLLLVLAIYCWFGHELTYQVEKVRDGAWGCDWVGTPVAFQKGIRLIIAAANKEFTLTAGKFVPVAIRTMVNVSLKLPNPWTQMVNQSVSYFMFLMKVKDSIEHGEVN</sequence>
<dbReference type="FunCoup" id="A0A2J7R2U0">
    <property type="interactions" value="67"/>
</dbReference>
<dbReference type="GO" id="GO:0007165">
    <property type="term" value="P:signal transduction"/>
    <property type="evidence" value="ECO:0007669"/>
    <property type="project" value="UniProtKB-KW"/>
</dbReference>
<dbReference type="PANTHER" id="PTHR21137:SF35">
    <property type="entry name" value="ODORANT RECEPTOR 19A-RELATED"/>
    <property type="match status" value="1"/>
</dbReference>
<keyword evidence="12" id="KW-1185">Reference proteome</keyword>
<keyword evidence="6 10" id="KW-1133">Transmembrane helix</keyword>
<evidence type="ECO:0000256" key="7">
    <source>
        <dbReference type="ARBA" id="ARBA00023136"/>
    </source>
</evidence>
<proteinExistence type="inferred from homology"/>
<dbReference type="OrthoDB" id="6597368at2759"/>
<dbReference type="PANTHER" id="PTHR21137">
    <property type="entry name" value="ODORANT RECEPTOR"/>
    <property type="match status" value="1"/>
</dbReference>
<dbReference type="AlphaFoldDB" id="A0A2J7R2U0"/>
<evidence type="ECO:0000313" key="12">
    <source>
        <dbReference type="Proteomes" id="UP000235965"/>
    </source>
</evidence>
<dbReference type="STRING" id="105785.A0A2J7R2U0"/>
<keyword evidence="5 10" id="KW-0552">Olfaction</keyword>
<feature type="transmembrane region" description="Helical" evidence="10">
    <location>
        <begin position="32"/>
        <end position="49"/>
    </location>
</feature>
<organism evidence="11 12">
    <name type="scientific">Cryptotermes secundus</name>
    <dbReference type="NCBI Taxonomy" id="105785"/>
    <lineage>
        <taxon>Eukaryota</taxon>
        <taxon>Metazoa</taxon>
        <taxon>Ecdysozoa</taxon>
        <taxon>Arthropoda</taxon>
        <taxon>Hexapoda</taxon>
        <taxon>Insecta</taxon>
        <taxon>Pterygota</taxon>
        <taxon>Neoptera</taxon>
        <taxon>Polyneoptera</taxon>
        <taxon>Dictyoptera</taxon>
        <taxon>Blattodea</taxon>
        <taxon>Blattoidea</taxon>
        <taxon>Termitoidae</taxon>
        <taxon>Kalotermitidae</taxon>
        <taxon>Cryptotermitinae</taxon>
        <taxon>Cryptotermes</taxon>
    </lineage>
</organism>
<dbReference type="InParanoid" id="A0A2J7R2U0"/>
<evidence type="ECO:0000256" key="4">
    <source>
        <dbReference type="ARBA" id="ARBA00022692"/>
    </source>
</evidence>
<feature type="transmembrane region" description="Helical" evidence="10">
    <location>
        <begin position="255"/>
        <end position="273"/>
    </location>
</feature>
<evidence type="ECO:0000256" key="1">
    <source>
        <dbReference type="ARBA" id="ARBA00004651"/>
    </source>
</evidence>
<dbReference type="EMBL" id="NEVH01007826">
    <property type="protein sequence ID" value="PNF35136.1"/>
    <property type="molecule type" value="Genomic_DNA"/>
</dbReference>
<dbReference type="Pfam" id="PF02949">
    <property type="entry name" value="7tm_6"/>
    <property type="match status" value="2"/>
</dbReference>
<comment type="subcellular location">
    <subcellularLocation>
        <location evidence="1 10">Cell membrane</location>
        <topology evidence="1 10">Multi-pass membrane protein</topology>
    </subcellularLocation>
</comment>
<evidence type="ECO:0000256" key="10">
    <source>
        <dbReference type="RuleBase" id="RU351113"/>
    </source>
</evidence>
<evidence type="ECO:0000256" key="2">
    <source>
        <dbReference type="ARBA" id="ARBA00022475"/>
    </source>
</evidence>
<evidence type="ECO:0000313" key="11">
    <source>
        <dbReference type="EMBL" id="PNF35136.1"/>
    </source>
</evidence>
<dbReference type="GO" id="GO:0005549">
    <property type="term" value="F:odorant binding"/>
    <property type="evidence" value="ECO:0007669"/>
    <property type="project" value="InterPro"/>
</dbReference>
<evidence type="ECO:0000256" key="3">
    <source>
        <dbReference type="ARBA" id="ARBA00022606"/>
    </source>
</evidence>
<evidence type="ECO:0000256" key="5">
    <source>
        <dbReference type="ARBA" id="ARBA00022725"/>
    </source>
</evidence>
<evidence type="ECO:0000256" key="8">
    <source>
        <dbReference type="ARBA" id="ARBA00023170"/>
    </source>
</evidence>
<gene>
    <name evidence="11" type="ORF">B7P43_G09264</name>
</gene>
<name>A0A2J7R2U0_9NEOP</name>
<comment type="caution">
    <text evidence="10">Lacks conserved residue(s) required for the propagation of feature annotation.</text>
</comment>
<feature type="transmembrane region" description="Helical" evidence="10">
    <location>
        <begin position="182"/>
        <end position="207"/>
    </location>
</feature>
<accession>A0A2J7R2U0</accession>